<feature type="transmembrane region" description="Helical" evidence="14">
    <location>
        <begin position="439"/>
        <end position="464"/>
    </location>
</feature>
<evidence type="ECO:0000256" key="13">
    <source>
        <dbReference type="SAM" id="MobiDB-lite"/>
    </source>
</evidence>
<feature type="transmembrane region" description="Helical" evidence="14">
    <location>
        <begin position="1059"/>
        <end position="1080"/>
    </location>
</feature>
<sequence length="1555" mass="174095">MRDFASEQSVLAATAGRYSSPTSPLVTSSREPLCGDSEGWGPISDLRWDFTPCFLDVWIIGVALWGILLGAGAIWYLLKKRVPQDVPKNWHFYTKLTVIGVIILDTVVQAALQVQRLPGIWFQDIRFYTTIATIASLAVIFTVQYYEHWRSRNPNGVVLFYWVFFILAHAVKLRSLVARDAHKDRLPYFVTYNVGFGLAILEFVLEYFIPKKLSAYDALGADDECPYEYADIFSVISFSWMTPLMRFGYKNYLTQDDLWNLRPRDSTKVTGELMEKVWKHELERKKPNLWIALARAFGGPFLRGALIKTISDTLAFVQPQLLRLLILFVDSYRPGRERQPPIRGISIALAMFATSFCQTAALHQYFQRAFETGMRIKSSLTAMIYSKSLRLSNEARATKSTGDIVTYMSVDQQRLADLAQWGLQLWSAPFQITLCMLSLYQLVGVSCFAGVGAMIIMIPVNGFIARFMKKLQLSQMKYKDRRSRLMTEILNNMKSIKLYAWGSAFMEKLSHVRNDLELNNLRKIGAAQAFSTFTWSATPFFVSCSTFAVFVLVNNRPLTTDLVFPALTLFNLLTFPLTVLPMVITSIIEASVAVKRLTDFFTADELQEDAVRFVDEPPKEAGEAAVTIRDATFTWNKNLDLNVLQNINFTANKSELTCVVGRVGAGKSSLLQSILGDLWKSNGETVVRGRIAYAAQSAWIMNASVKENITFGHRWDPHFYNQTVNACALVDDFRQLPDGDSTEVGERGISLSGGQKARVALARAVYARADIYLLDDVLSAVDQHVGRHLINNVLGSKGLLSGKTRILATNAIPVLKEADYMFLLRDSTILEKGTYQQLMAMRGEVANLIRNFTSEDGHEESEEERSPSIEGMESDDSTTVINGDVNIIHDEFDAEEAEQVRQDVGGLIPIRPGPTGPSTVRKTSFNTLRRASTASFHGPMGRMNDEEAGLKSKQTKETSEQGQVKWAVYTSYAKESNLIAVCIYFVALLAAQTAQVGGSFWLKRWSEINESFGSNPEVGKYIGIYFAFGIGSAALVVVQTLLLWIFCSIEASRKLHDRMAYAIFRSPMSFFDTTPIGRILNRFSSDIYKVDEVIARTFNMLFVNTSRAFFTLGVIAASTPIFLLLVIPLGAIYIVYQRYYLRTSRELKRLDSVSRSPIYAHFQESLGGVSTIRAYRQQKRFTKENEWRMDANLRAYFPSISSNRWLAFRLEFLGSVIILAAAVFAIISVTTGGSLSAGMVGLAMSYALQITQSLNWIVRQTVEVETNIVSVERVLEYAALPSEAPDVLFKSRPSIGWPAHGQITFENYSTRYREGLDPVLRDINLSFKAREKIGVVGRTGAGKSSLTLSLFRIIEPTSGHISIDGLNTSTIGLLDLRRRLAIIPQDAALFEGTVRDNLDPRHVHDDTELWSVLEHARLKDYVSGLPGQLDATVHEAGSNLSQGQRQLVSLARALLTPSNILVLDEATAAVDVETDKMLQATLRSNVFENRTIITIAHRINTILDSDRIVVLQQGRVAEFDTPEELIKKRGLFYELVREAGLLDSFGNGSADSSQH</sequence>
<dbReference type="CDD" id="cd03244">
    <property type="entry name" value="ABCC_MRP_domain2"/>
    <property type="match status" value="1"/>
</dbReference>
<dbReference type="PROSITE" id="PS50893">
    <property type="entry name" value="ABC_TRANSPORTER_2"/>
    <property type="match status" value="2"/>
</dbReference>
<reference evidence="17" key="1">
    <citation type="journal article" date="2022" name="bioRxiv">
        <title>Deciphering the potential niche of two novel black yeast fungi from a biological soil crust based on their genomes, phenotypes, and melanin regulation.</title>
        <authorList>
            <consortium name="DOE Joint Genome Institute"/>
            <person name="Carr E.C."/>
            <person name="Barton Q."/>
            <person name="Grambo S."/>
            <person name="Sullivan M."/>
            <person name="Renfro C.M."/>
            <person name="Kuo A."/>
            <person name="Pangilinan J."/>
            <person name="Lipzen A."/>
            <person name="Keymanesh K."/>
            <person name="Savage E."/>
            <person name="Barry K."/>
            <person name="Grigoriev I.V."/>
            <person name="Riekhof W.R."/>
            <person name="Harris S.S."/>
        </authorList>
    </citation>
    <scope>NUCLEOTIDE SEQUENCE</scope>
    <source>
        <strain evidence="17">JF 03-4F</strain>
    </source>
</reference>
<evidence type="ECO:0000256" key="5">
    <source>
        <dbReference type="ARBA" id="ARBA00022554"/>
    </source>
</evidence>
<feature type="transmembrane region" description="Helical" evidence="14">
    <location>
        <begin position="532"/>
        <end position="552"/>
    </location>
</feature>
<feature type="transmembrane region" description="Helical" evidence="14">
    <location>
        <begin position="125"/>
        <end position="146"/>
    </location>
</feature>
<dbReference type="EMBL" id="MU404355">
    <property type="protein sequence ID" value="KAI1612234.1"/>
    <property type="molecule type" value="Genomic_DNA"/>
</dbReference>
<evidence type="ECO:0000256" key="6">
    <source>
        <dbReference type="ARBA" id="ARBA00022692"/>
    </source>
</evidence>
<feature type="compositionally biased region" description="Basic and acidic residues" evidence="13">
    <location>
        <begin position="943"/>
        <end position="956"/>
    </location>
</feature>
<feature type="region of interest" description="Disordered" evidence="13">
    <location>
        <begin position="935"/>
        <end position="956"/>
    </location>
</feature>
<feature type="transmembrane region" description="Helical" evidence="14">
    <location>
        <begin position="1108"/>
        <end position="1136"/>
    </location>
</feature>
<keyword evidence="3" id="KW-0813">Transport</keyword>
<keyword evidence="7" id="KW-0677">Repeat</keyword>
<evidence type="ECO:0000259" key="15">
    <source>
        <dbReference type="PROSITE" id="PS50893"/>
    </source>
</evidence>
<evidence type="ECO:0000313" key="17">
    <source>
        <dbReference type="EMBL" id="KAI1612234.1"/>
    </source>
</evidence>
<accession>A0AAN6IE43</accession>
<keyword evidence="8" id="KW-0547">Nucleotide-binding</keyword>
<dbReference type="FunFam" id="1.20.1560.10:FF:000001">
    <property type="entry name" value="ATP-binding cassette subfamily C member 1"/>
    <property type="match status" value="1"/>
</dbReference>
<feature type="domain" description="ABC transporter" evidence="15">
    <location>
        <begin position="626"/>
        <end position="851"/>
    </location>
</feature>
<dbReference type="CDD" id="cd18603">
    <property type="entry name" value="ABC_6TM_MRP1_2_3_6_D2_like"/>
    <property type="match status" value="1"/>
</dbReference>
<dbReference type="InterPro" id="IPR011527">
    <property type="entry name" value="ABC1_TM_dom"/>
</dbReference>
<dbReference type="SUPFAM" id="SSF90123">
    <property type="entry name" value="ABC transporter transmembrane region"/>
    <property type="match status" value="2"/>
</dbReference>
<dbReference type="GO" id="GO:0000329">
    <property type="term" value="C:fungal-type vacuole membrane"/>
    <property type="evidence" value="ECO:0007669"/>
    <property type="project" value="UniProtKB-ARBA"/>
</dbReference>
<feature type="transmembrane region" description="Helical" evidence="14">
    <location>
        <begin position="90"/>
        <end position="113"/>
    </location>
</feature>
<dbReference type="CDD" id="cd18595">
    <property type="entry name" value="ABC_6TM_MRP1_2_3_6_D1_like"/>
    <property type="match status" value="1"/>
</dbReference>
<dbReference type="Pfam" id="PF00005">
    <property type="entry name" value="ABC_tran"/>
    <property type="match status" value="2"/>
</dbReference>
<protein>
    <submittedName>
        <fullName evidence="17">ATP-binding cassette, subfamily C, member 3</fullName>
    </submittedName>
</protein>
<evidence type="ECO:0000256" key="11">
    <source>
        <dbReference type="ARBA" id="ARBA00022989"/>
    </source>
</evidence>
<dbReference type="InterPro" id="IPR003593">
    <property type="entry name" value="AAA+_ATPase"/>
</dbReference>
<dbReference type="Gene3D" id="3.40.50.300">
    <property type="entry name" value="P-loop containing nucleotide triphosphate hydrolases"/>
    <property type="match status" value="2"/>
</dbReference>
<dbReference type="FunFam" id="3.40.50.300:FF:000565">
    <property type="entry name" value="ABC bile acid transporter"/>
    <property type="match status" value="1"/>
</dbReference>
<dbReference type="Pfam" id="PF00664">
    <property type="entry name" value="ABC_membrane"/>
    <property type="match status" value="2"/>
</dbReference>
<keyword evidence="9 17" id="KW-0067">ATP-binding</keyword>
<feature type="domain" description="ABC transporter" evidence="15">
    <location>
        <begin position="1303"/>
        <end position="1538"/>
    </location>
</feature>
<comment type="caution">
    <text evidence="17">The sequence shown here is derived from an EMBL/GenBank/DDBJ whole genome shotgun (WGS) entry which is preliminary data.</text>
</comment>
<evidence type="ECO:0000256" key="14">
    <source>
        <dbReference type="SAM" id="Phobius"/>
    </source>
</evidence>
<feature type="transmembrane region" description="Helical" evidence="14">
    <location>
        <begin position="158"/>
        <end position="177"/>
    </location>
</feature>
<keyword evidence="6 14" id="KW-0812">Transmembrane</keyword>
<comment type="subcellular location">
    <subcellularLocation>
        <location evidence="1">Vacuole membrane</location>
        <topology evidence="1">Multi-pass membrane protein</topology>
    </subcellularLocation>
</comment>
<evidence type="ECO:0000259" key="16">
    <source>
        <dbReference type="PROSITE" id="PS50929"/>
    </source>
</evidence>
<feature type="transmembrane region" description="Helical" evidence="14">
    <location>
        <begin position="57"/>
        <end position="78"/>
    </location>
</feature>
<feature type="domain" description="ABC transmembrane type-1" evidence="16">
    <location>
        <begin position="304"/>
        <end position="589"/>
    </location>
</feature>
<dbReference type="GO" id="GO:0042592">
    <property type="term" value="P:homeostatic process"/>
    <property type="evidence" value="ECO:0007669"/>
    <property type="project" value="UniProtKB-ARBA"/>
</dbReference>
<keyword evidence="12 14" id="KW-0472">Membrane</keyword>
<evidence type="ECO:0000256" key="9">
    <source>
        <dbReference type="ARBA" id="ARBA00022840"/>
    </source>
</evidence>
<dbReference type="PANTHER" id="PTHR24223">
    <property type="entry name" value="ATP-BINDING CASSETTE SUB-FAMILY C"/>
    <property type="match status" value="1"/>
</dbReference>
<feature type="transmembrane region" description="Helical" evidence="14">
    <location>
        <begin position="344"/>
        <end position="366"/>
    </location>
</feature>
<dbReference type="GO" id="GO:0140359">
    <property type="term" value="F:ABC-type transporter activity"/>
    <property type="evidence" value="ECO:0007669"/>
    <property type="project" value="InterPro"/>
</dbReference>
<dbReference type="SUPFAM" id="SSF52540">
    <property type="entry name" value="P-loop containing nucleoside triphosphate hydrolases"/>
    <property type="match status" value="2"/>
</dbReference>
<dbReference type="Gene3D" id="1.20.1560.10">
    <property type="entry name" value="ABC transporter type 1, transmembrane domain"/>
    <property type="match status" value="2"/>
</dbReference>
<evidence type="ECO:0000256" key="10">
    <source>
        <dbReference type="ARBA" id="ARBA00022967"/>
    </source>
</evidence>
<comment type="similarity">
    <text evidence="2">Belongs to the ABC transporter superfamily. ABCC family. Conjugate transporter (TC 3.A.1.208) subfamily.</text>
</comment>
<dbReference type="Proteomes" id="UP001203852">
    <property type="component" value="Unassembled WGS sequence"/>
</dbReference>
<name>A0AAN6IE43_9EURO</name>
<dbReference type="InterPro" id="IPR027417">
    <property type="entry name" value="P-loop_NTPase"/>
</dbReference>
<gene>
    <name evidence="17" type="ORF">EDD36DRAFT_384540</name>
</gene>
<evidence type="ECO:0000256" key="4">
    <source>
        <dbReference type="ARBA" id="ARBA00022553"/>
    </source>
</evidence>
<dbReference type="PANTHER" id="PTHR24223:SF443">
    <property type="entry name" value="MULTIDRUG-RESISTANCE LIKE PROTEIN 1, ISOFORM I"/>
    <property type="match status" value="1"/>
</dbReference>
<dbReference type="GO" id="GO:0016887">
    <property type="term" value="F:ATP hydrolysis activity"/>
    <property type="evidence" value="ECO:0007669"/>
    <property type="project" value="InterPro"/>
</dbReference>
<feature type="region of interest" description="Disordered" evidence="13">
    <location>
        <begin position="853"/>
        <end position="878"/>
    </location>
</feature>
<dbReference type="Pfam" id="PF24357">
    <property type="entry name" value="TMD0_ABC"/>
    <property type="match status" value="1"/>
</dbReference>
<evidence type="ECO:0000256" key="12">
    <source>
        <dbReference type="ARBA" id="ARBA00023136"/>
    </source>
</evidence>
<proteinExistence type="inferred from homology"/>
<evidence type="ECO:0000256" key="7">
    <source>
        <dbReference type="ARBA" id="ARBA00022737"/>
    </source>
</evidence>
<feature type="transmembrane region" description="Helical" evidence="14">
    <location>
        <begin position="189"/>
        <end position="209"/>
    </location>
</feature>
<evidence type="ECO:0000256" key="1">
    <source>
        <dbReference type="ARBA" id="ARBA00004128"/>
    </source>
</evidence>
<evidence type="ECO:0000256" key="2">
    <source>
        <dbReference type="ARBA" id="ARBA00009726"/>
    </source>
</evidence>
<dbReference type="InterPro" id="IPR036640">
    <property type="entry name" value="ABC1_TM_sf"/>
</dbReference>
<dbReference type="FunFam" id="1.20.1560.10:FF:000020">
    <property type="entry name" value="ABC metal ion transporter"/>
    <property type="match status" value="1"/>
</dbReference>
<feature type="transmembrane region" description="Helical" evidence="14">
    <location>
        <begin position="978"/>
        <end position="1002"/>
    </location>
</feature>
<keyword evidence="10" id="KW-1278">Translocase</keyword>
<feature type="domain" description="ABC transmembrane type-1" evidence="16">
    <location>
        <begin position="983"/>
        <end position="1266"/>
    </location>
</feature>
<dbReference type="GO" id="GO:0005524">
    <property type="term" value="F:ATP binding"/>
    <property type="evidence" value="ECO:0007669"/>
    <property type="project" value="UniProtKB-KW"/>
</dbReference>
<dbReference type="PROSITE" id="PS00211">
    <property type="entry name" value="ABC_TRANSPORTER_1"/>
    <property type="match status" value="2"/>
</dbReference>
<feature type="transmembrane region" description="Helical" evidence="14">
    <location>
        <begin position="1206"/>
        <end position="1227"/>
    </location>
</feature>
<dbReference type="FunFam" id="3.40.50.300:FF:000450">
    <property type="entry name" value="ABC transporter C family member 2"/>
    <property type="match status" value="1"/>
</dbReference>
<dbReference type="PROSITE" id="PS50929">
    <property type="entry name" value="ABC_TM1F"/>
    <property type="match status" value="2"/>
</dbReference>
<evidence type="ECO:0000313" key="18">
    <source>
        <dbReference type="Proteomes" id="UP001203852"/>
    </source>
</evidence>
<feature type="transmembrane region" description="Helical" evidence="14">
    <location>
        <begin position="1022"/>
        <end position="1047"/>
    </location>
</feature>
<dbReference type="InterPro" id="IPR056227">
    <property type="entry name" value="TMD0_ABC"/>
</dbReference>
<keyword evidence="18" id="KW-1185">Reference proteome</keyword>
<dbReference type="InterPro" id="IPR003439">
    <property type="entry name" value="ABC_transporter-like_ATP-bd"/>
</dbReference>
<keyword evidence="11 14" id="KW-1133">Transmembrane helix</keyword>
<organism evidence="17 18">
    <name type="scientific">Exophiala viscosa</name>
    <dbReference type="NCBI Taxonomy" id="2486360"/>
    <lineage>
        <taxon>Eukaryota</taxon>
        <taxon>Fungi</taxon>
        <taxon>Dikarya</taxon>
        <taxon>Ascomycota</taxon>
        <taxon>Pezizomycotina</taxon>
        <taxon>Eurotiomycetes</taxon>
        <taxon>Chaetothyriomycetidae</taxon>
        <taxon>Chaetothyriales</taxon>
        <taxon>Herpotrichiellaceae</taxon>
        <taxon>Exophiala</taxon>
    </lineage>
</organism>
<evidence type="ECO:0000256" key="3">
    <source>
        <dbReference type="ARBA" id="ARBA00022448"/>
    </source>
</evidence>
<dbReference type="InterPro" id="IPR050173">
    <property type="entry name" value="ABC_transporter_C-like"/>
</dbReference>
<evidence type="ECO:0000256" key="8">
    <source>
        <dbReference type="ARBA" id="ARBA00022741"/>
    </source>
</evidence>
<dbReference type="CDD" id="cd03250">
    <property type="entry name" value="ABCC_MRP_domain1"/>
    <property type="match status" value="1"/>
</dbReference>
<dbReference type="InterPro" id="IPR017871">
    <property type="entry name" value="ABC_transporter-like_CS"/>
</dbReference>
<dbReference type="SMART" id="SM00382">
    <property type="entry name" value="AAA"/>
    <property type="match status" value="2"/>
</dbReference>
<feature type="transmembrane region" description="Helical" evidence="14">
    <location>
        <begin position="564"/>
        <end position="588"/>
    </location>
</feature>
<keyword evidence="5" id="KW-0926">Vacuole</keyword>
<keyword evidence="4" id="KW-0597">Phosphoprotein</keyword>